<evidence type="ECO:0000313" key="4">
    <source>
        <dbReference type="Proteomes" id="UP000504636"/>
    </source>
</evidence>
<evidence type="ECO:0000313" key="3">
    <source>
        <dbReference type="EMBL" id="KAF2812584.1"/>
    </source>
</evidence>
<name>A0A6A6YX53_9PEZI</name>
<dbReference type="CDD" id="cd04301">
    <property type="entry name" value="NAT_SF"/>
    <property type="match status" value="1"/>
</dbReference>
<dbReference type="Gene3D" id="3.40.630.30">
    <property type="match status" value="1"/>
</dbReference>
<dbReference type="RefSeq" id="XP_033579548.1">
    <property type="nucleotide sequence ID" value="XM_033717676.1"/>
</dbReference>
<evidence type="ECO:0000256" key="1">
    <source>
        <dbReference type="SAM" id="MobiDB-lite"/>
    </source>
</evidence>
<organism evidence="3">
    <name type="scientific">Mytilinidion resinicola</name>
    <dbReference type="NCBI Taxonomy" id="574789"/>
    <lineage>
        <taxon>Eukaryota</taxon>
        <taxon>Fungi</taxon>
        <taxon>Dikarya</taxon>
        <taxon>Ascomycota</taxon>
        <taxon>Pezizomycotina</taxon>
        <taxon>Dothideomycetes</taxon>
        <taxon>Pleosporomycetidae</taxon>
        <taxon>Mytilinidiales</taxon>
        <taxon>Mytilinidiaceae</taxon>
        <taxon>Mytilinidion</taxon>
    </lineage>
</organism>
<evidence type="ECO:0000313" key="5">
    <source>
        <dbReference type="RefSeq" id="XP_033579548.1"/>
    </source>
</evidence>
<reference evidence="5" key="3">
    <citation type="submission" date="2025-04" db="UniProtKB">
        <authorList>
            <consortium name="RefSeq"/>
        </authorList>
    </citation>
    <scope>IDENTIFICATION</scope>
    <source>
        <strain evidence="5">CBS 304.34</strain>
    </source>
</reference>
<accession>A0A6A6YX53</accession>
<dbReference type="GO" id="GO:0016747">
    <property type="term" value="F:acyltransferase activity, transferring groups other than amino-acyl groups"/>
    <property type="evidence" value="ECO:0007669"/>
    <property type="project" value="InterPro"/>
</dbReference>
<dbReference type="InterPro" id="IPR000182">
    <property type="entry name" value="GNAT_dom"/>
</dbReference>
<dbReference type="InterPro" id="IPR016181">
    <property type="entry name" value="Acyl_CoA_acyltransferase"/>
</dbReference>
<dbReference type="EMBL" id="MU003697">
    <property type="protein sequence ID" value="KAF2812584.1"/>
    <property type="molecule type" value="Genomic_DNA"/>
</dbReference>
<dbReference type="Pfam" id="PF13508">
    <property type="entry name" value="Acetyltransf_7"/>
    <property type="match status" value="1"/>
</dbReference>
<feature type="region of interest" description="Disordered" evidence="1">
    <location>
        <begin position="79"/>
        <end position="105"/>
    </location>
</feature>
<keyword evidence="3" id="KW-0012">Acyltransferase</keyword>
<reference evidence="3 5" key="1">
    <citation type="journal article" date="2020" name="Stud. Mycol.">
        <title>101 Dothideomycetes genomes: a test case for predicting lifestyles and emergence of pathogens.</title>
        <authorList>
            <person name="Haridas S."/>
            <person name="Albert R."/>
            <person name="Binder M."/>
            <person name="Bloem J."/>
            <person name="Labutti K."/>
            <person name="Salamov A."/>
            <person name="Andreopoulos B."/>
            <person name="Baker S."/>
            <person name="Barry K."/>
            <person name="Bills G."/>
            <person name="Bluhm B."/>
            <person name="Cannon C."/>
            <person name="Castanera R."/>
            <person name="Culley D."/>
            <person name="Daum C."/>
            <person name="Ezra D."/>
            <person name="Gonzalez J."/>
            <person name="Henrissat B."/>
            <person name="Kuo A."/>
            <person name="Liang C."/>
            <person name="Lipzen A."/>
            <person name="Lutzoni F."/>
            <person name="Magnuson J."/>
            <person name="Mondo S."/>
            <person name="Nolan M."/>
            <person name="Ohm R."/>
            <person name="Pangilinan J."/>
            <person name="Park H.-J."/>
            <person name="Ramirez L."/>
            <person name="Alfaro M."/>
            <person name="Sun H."/>
            <person name="Tritt A."/>
            <person name="Yoshinaga Y."/>
            <person name="Zwiers L.-H."/>
            <person name="Turgeon B."/>
            <person name="Goodwin S."/>
            <person name="Spatafora J."/>
            <person name="Crous P."/>
            <person name="Grigoriev I."/>
        </authorList>
    </citation>
    <scope>NUCLEOTIDE SEQUENCE</scope>
    <source>
        <strain evidence="3 5">CBS 304.34</strain>
    </source>
</reference>
<feature type="compositionally biased region" description="Basic and acidic residues" evidence="1">
    <location>
        <begin position="81"/>
        <end position="91"/>
    </location>
</feature>
<feature type="compositionally biased region" description="Acidic residues" evidence="1">
    <location>
        <begin position="92"/>
        <end position="104"/>
    </location>
</feature>
<dbReference type="InterPro" id="IPR052523">
    <property type="entry name" value="Trichothecene_AcTrans"/>
</dbReference>
<feature type="domain" description="N-acetyltransferase" evidence="2">
    <location>
        <begin position="86"/>
        <end position="225"/>
    </location>
</feature>
<gene>
    <name evidence="3 5" type="ORF">BDZ99DRAFT_439807</name>
</gene>
<evidence type="ECO:0000259" key="2">
    <source>
        <dbReference type="PROSITE" id="PS51186"/>
    </source>
</evidence>
<proteinExistence type="predicted"/>
<dbReference type="OrthoDB" id="410198at2759"/>
<keyword evidence="3" id="KW-0808">Transferase</keyword>
<dbReference type="Proteomes" id="UP000504636">
    <property type="component" value="Unplaced"/>
</dbReference>
<dbReference type="GeneID" id="54458569"/>
<dbReference type="PROSITE" id="PS51186">
    <property type="entry name" value="GNAT"/>
    <property type="match status" value="1"/>
</dbReference>
<dbReference type="PANTHER" id="PTHR42791:SF1">
    <property type="entry name" value="N-ACETYLTRANSFERASE DOMAIN-CONTAINING PROTEIN"/>
    <property type="match status" value="1"/>
</dbReference>
<dbReference type="PANTHER" id="PTHR42791">
    <property type="entry name" value="GNAT FAMILY ACETYLTRANSFERASE"/>
    <property type="match status" value="1"/>
</dbReference>
<dbReference type="SUPFAM" id="SSF55729">
    <property type="entry name" value="Acyl-CoA N-acyltransferases (Nat)"/>
    <property type="match status" value="1"/>
</dbReference>
<protein>
    <submittedName>
        <fullName evidence="3 5">Acyl-CoA N-acyltransferase</fullName>
    </submittedName>
</protein>
<reference evidence="5" key="2">
    <citation type="submission" date="2020-04" db="EMBL/GenBank/DDBJ databases">
        <authorList>
            <consortium name="NCBI Genome Project"/>
        </authorList>
    </citation>
    <scope>NUCLEOTIDE SEQUENCE</scope>
    <source>
        <strain evidence="5">CBS 304.34</strain>
    </source>
</reference>
<keyword evidence="4" id="KW-1185">Reference proteome</keyword>
<dbReference type="AlphaFoldDB" id="A0A6A6YX53"/>
<sequence length="225" mass="25354">MSLELLEAVPADSEAIACLFALSWTSPFTRLQFGNVDTDELARSMAPRIADHMKKSAMKFIVMKDQESGEIASVAQWSVPVDDHPNEPEKETPEDEAERQELEDEAYRKKLPENSNKDLIMRFTLGTRKLREDALGERKRYLLENLATHPSYRGQGLASKLIEWSFIGADEKGIVVYLDTALDNKALQLYKKLGFKEVGSTTIEDLSIYGGEGSETHVALIRYPK</sequence>